<gene>
    <name evidence="3" type="ORF">PBRASI_LOCUS9759</name>
</gene>
<comment type="caution">
    <text evidence="3">The sequence shown here is derived from an EMBL/GenBank/DDBJ whole genome shotgun (WGS) entry which is preliminary data.</text>
</comment>
<organism evidence="3 4">
    <name type="scientific">Paraglomus brasilianum</name>
    <dbReference type="NCBI Taxonomy" id="144538"/>
    <lineage>
        <taxon>Eukaryota</taxon>
        <taxon>Fungi</taxon>
        <taxon>Fungi incertae sedis</taxon>
        <taxon>Mucoromycota</taxon>
        <taxon>Glomeromycotina</taxon>
        <taxon>Glomeromycetes</taxon>
        <taxon>Paraglomerales</taxon>
        <taxon>Paraglomeraceae</taxon>
        <taxon>Paraglomus</taxon>
    </lineage>
</organism>
<keyword evidence="4" id="KW-1185">Reference proteome</keyword>
<dbReference type="Proteomes" id="UP000789739">
    <property type="component" value="Unassembled WGS sequence"/>
</dbReference>
<feature type="compositionally biased region" description="Basic residues" evidence="1">
    <location>
        <begin position="61"/>
        <end position="71"/>
    </location>
</feature>
<evidence type="ECO:0000259" key="2">
    <source>
        <dbReference type="Pfam" id="PF12762"/>
    </source>
</evidence>
<accession>A0A9N9DM70</accession>
<dbReference type="Pfam" id="PF12762">
    <property type="entry name" value="DDE_Tnp_IS1595"/>
    <property type="match status" value="1"/>
</dbReference>
<proteinExistence type="predicted"/>
<reference evidence="3" key="1">
    <citation type="submission" date="2021-06" db="EMBL/GenBank/DDBJ databases">
        <authorList>
            <person name="Kallberg Y."/>
            <person name="Tangrot J."/>
            <person name="Rosling A."/>
        </authorList>
    </citation>
    <scope>NUCLEOTIDE SEQUENCE</scope>
    <source>
        <strain evidence="3">BR232B</strain>
    </source>
</reference>
<dbReference type="InterPro" id="IPR024445">
    <property type="entry name" value="Tnp_ISXO2-like"/>
</dbReference>
<evidence type="ECO:0000313" key="4">
    <source>
        <dbReference type="Proteomes" id="UP000789739"/>
    </source>
</evidence>
<dbReference type="EMBL" id="CAJVPI010002314">
    <property type="protein sequence ID" value="CAG8640805.1"/>
    <property type="molecule type" value="Genomic_DNA"/>
</dbReference>
<sequence length="133" mass="14950">MFVNKKGISSLQLAEDLGVQYKTAWFIEKRLRKVAEDPLFKVIFKDFAEFEADETFIGGKSKNKHKDKKIPHSQGRSLKDKSVIAGAIDKETGTLIAEKVPDTTQATLEAFIKDNIKEGSAINTDRHHGYNNL</sequence>
<evidence type="ECO:0000256" key="1">
    <source>
        <dbReference type="SAM" id="MobiDB-lite"/>
    </source>
</evidence>
<dbReference type="OrthoDB" id="2414648at2759"/>
<protein>
    <submittedName>
        <fullName evidence="3">1421_t:CDS:1</fullName>
    </submittedName>
</protein>
<feature type="domain" description="ISXO2-like transposase" evidence="2">
    <location>
        <begin position="51"/>
        <end position="133"/>
    </location>
</feature>
<dbReference type="AlphaFoldDB" id="A0A9N9DM70"/>
<evidence type="ECO:0000313" key="3">
    <source>
        <dbReference type="EMBL" id="CAG8640805.1"/>
    </source>
</evidence>
<name>A0A9N9DM70_9GLOM</name>
<feature type="region of interest" description="Disordered" evidence="1">
    <location>
        <begin position="60"/>
        <end position="81"/>
    </location>
</feature>
<dbReference type="NCBIfam" id="NF033547">
    <property type="entry name" value="transpos_IS1595"/>
    <property type="match status" value="1"/>
</dbReference>